<dbReference type="STRING" id="56107.Cylst_2553"/>
<dbReference type="Proteomes" id="UP000010475">
    <property type="component" value="Chromosome"/>
</dbReference>
<protein>
    <submittedName>
        <fullName evidence="1">Uncharacterized protein</fullName>
    </submittedName>
</protein>
<organism evidence="1 2">
    <name type="scientific">Cylindrospermum stagnale PCC 7417</name>
    <dbReference type="NCBI Taxonomy" id="56107"/>
    <lineage>
        <taxon>Bacteria</taxon>
        <taxon>Bacillati</taxon>
        <taxon>Cyanobacteriota</taxon>
        <taxon>Cyanophyceae</taxon>
        <taxon>Nostocales</taxon>
        <taxon>Nostocaceae</taxon>
        <taxon>Cylindrospermum</taxon>
    </lineage>
</organism>
<evidence type="ECO:0000313" key="1">
    <source>
        <dbReference type="EMBL" id="AFZ24760.1"/>
    </source>
</evidence>
<dbReference type="RefSeq" id="WP_015208014.1">
    <property type="nucleotide sequence ID" value="NC_019757.1"/>
</dbReference>
<proteinExistence type="predicted"/>
<name>K9WWJ9_9NOST</name>
<sequence>MDTTHWRQKSQQVIAKVVKELPEDATPQQIKQAIDKSYPFGSRENHPYKIWLDERRKTFYDLGLAEKKPDKKGRKTRIPAIKCDHVVEGQLSLFYDDKIFR</sequence>
<accession>K9WWJ9</accession>
<dbReference type="KEGG" id="csg:Cylst_2553"/>
<dbReference type="OrthoDB" id="3078749at2"/>
<dbReference type="AlphaFoldDB" id="K9WWJ9"/>
<reference evidence="1 2" key="1">
    <citation type="submission" date="2012-06" db="EMBL/GenBank/DDBJ databases">
        <title>Finished chromosome of genome of Cylindrospermum stagnale PCC 7417.</title>
        <authorList>
            <consortium name="US DOE Joint Genome Institute"/>
            <person name="Gugger M."/>
            <person name="Coursin T."/>
            <person name="Rippka R."/>
            <person name="Tandeau De Marsac N."/>
            <person name="Huntemann M."/>
            <person name="Wei C.-L."/>
            <person name="Han J."/>
            <person name="Detter J.C."/>
            <person name="Han C."/>
            <person name="Tapia R."/>
            <person name="Chen A."/>
            <person name="Kyrpides N."/>
            <person name="Mavromatis K."/>
            <person name="Markowitz V."/>
            <person name="Szeto E."/>
            <person name="Ivanova N."/>
            <person name="Pagani I."/>
            <person name="Pati A."/>
            <person name="Goodwin L."/>
            <person name="Nordberg H.P."/>
            <person name="Cantor M.N."/>
            <person name="Hua S.X."/>
            <person name="Woyke T."/>
            <person name="Kerfeld C.A."/>
        </authorList>
    </citation>
    <scope>NUCLEOTIDE SEQUENCE [LARGE SCALE GENOMIC DNA]</scope>
    <source>
        <strain evidence="1 2">PCC 7417</strain>
    </source>
</reference>
<keyword evidence="2" id="KW-1185">Reference proteome</keyword>
<evidence type="ECO:0000313" key="2">
    <source>
        <dbReference type="Proteomes" id="UP000010475"/>
    </source>
</evidence>
<gene>
    <name evidence="1" type="ORF">Cylst_2553</name>
</gene>
<dbReference type="HOGENOM" id="CLU_2434420_0_0_3"/>
<dbReference type="EMBL" id="CP003642">
    <property type="protein sequence ID" value="AFZ24760.1"/>
    <property type="molecule type" value="Genomic_DNA"/>
</dbReference>
<dbReference type="eggNOG" id="ENOG5030NSD">
    <property type="taxonomic scope" value="Bacteria"/>
</dbReference>